<dbReference type="Pfam" id="PF04140">
    <property type="entry name" value="ICMT"/>
    <property type="match status" value="1"/>
</dbReference>
<dbReference type="OrthoDB" id="7203053at2"/>
<evidence type="ECO:0000313" key="7">
    <source>
        <dbReference type="Proteomes" id="UP000095209"/>
    </source>
</evidence>
<gene>
    <name evidence="6" type="ORF">BFG57_14020</name>
</gene>
<evidence type="ECO:0000256" key="1">
    <source>
        <dbReference type="ARBA" id="ARBA00004141"/>
    </source>
</evidence>
<evidence type="ECO:0000256" key="5">
    <source>
        <dbReference type="SAM" id="Phobius"/>
    </source>
</evidence>
<dbReference type="InterPro" id="IPR007269">
    <property type="entry name" value="ICMT_MeTrfase"/>
</dbReference>
<dbReference type="AlphaFoldDB" id="A0A1E5LFX1"/>
<keyword evidence="3 5" id="KW-1133">Transmembrane helix</keyword>
<dbReference type="STRING" id="1305675.BFG57_14020"/>
<feature type="transmembrane region" description="Helical" evidence="5">
    <location>
        <begin position="69"/>
        <end position="87"/>
    </location>
</feature>
<feature type="transmembrane region" description="Helical" evidence="5">
    <location>
        <begin position="40"/>
        <end position="57"/>
    </location>
</feature>
<accession>A0A1E5LFX1</accession>
<dbReference type="EMBL" id="MJEH01000019">
    <property type="protein sequence ID" value="OEH92978.1"/>
    <property type="molecule type" value="Genomic_DNA"/>
</dbReference>
<evidence type="ECO:0008006" key="8">
    <source>
        <dbReference type="Google" id="ProtNLM"/>
    </source>
</evidence>
<dbReference type="Gene3D" id="1.20.120.1630">
    <property type="match status" value="1"/>
</dbReference>
<evidence type="ECO:0000256" key="2">
    <source>
        <dbReference type="ARBA" id="ARBA00022692"/>
    </source>
</evidence>
<dbReference type="PANTHER" id="PTHR43847:SF1">
    <property type="entry name" value="BLL3993 PROTEIN"/>
    <property type="match status" value="1"/>
</dbReference>
<protein>
    <recommendedName>
        <fullName evidence="8">Isoprenylcysteine carboxyl methyltransferase</fullName>
    </recommendedName>
</protein>
<sequence>MMLAIILTIVIIQRLMELFIARSNEKWMKKHGAVEVGKEHYKWIVMLHVLFFISLIVEVRMFERDLSPLWPVFFCLFVVAQYVRFWSLKSLGKFWNTKILVLPNVNVISKGPYKYIRHPNYLIVMLEIFLLPMMFQAYYTVLIFSVVNAIVLRIRILTEEEALMKHTNYRTQFLLKRRFISQRTR</sequence>
<feature type="transmembrane region" description="Helical" evidence="5">
    <location>
        <begin position="121"/>
        <end position="147"/>
    </location>
</feature>
<comment type="caution">
    <text evidence="6">The sequence shown here is derived from an EMBL/GenBank/DDBJ whole genome shotgun (WGS) entry which is preliminary data.</text>
</comment>
<dbReference type="InterPro" id="IPR052527">
    <property type="entry name" value="Metal_cation-efflux_comp"/>
</dbReference>
<dbReference type="Proteomes" id="UP000095209">
    <property type="component" value="Unassembled WGS sequence"/>
</dbReference>
<comment type="subcellular location">
    <subcellularLocation>
        <location evidence="1">Membrane</location>
        <topology evidence="1">Multi-pass membrane protein</topology>
    </subcellularLocation>
</comment>
<name>A0A1E5LFX1_9BACI</name>
<reference evidence="6 7" key="1">
    <citation type="submission" date="2016-08" db="EMBL/GenBank/DDBJ databases">
        <title>Genome of Bacillus solimangrovi GH2-4.</title>
        <authorList>
            <person name="Lim S."/>
            <person name="Kim B.-C."/>
        </authorList>
    </citation>
    <scope>NUCLEOTIDE SEQUENCE [LARGE SCALE GENOMIC DNA]</scope>
    <source>
        <strain evidence="6 7">GH2-4</strain>
    </source>
</reference>
<evidence type="ECO:0000313" key="6">
    <source>
        <dbReference type="EMBL" id="OEH92978.1"/>
    </source>
</evidence>
<dbReference type="GO" id="GO:0004671">
    <property type="term" value="F:protein C-terminal S-isoprenylcysteine carboxyl O-methyltransferase activity"/>
    <property type="evidence" value="ECO:0007669"/>
    <property type="project" value="InterPro"/>
</dbReference>
<keyword evidence="4 5" id="KW-0472">Membrane</keyword>
<evidence type="ECO:0000256" key="3">
    <source>
        <dbReference type="ARBA" id="ARBA00022989"/>
    </source>
</evidence>
<keyword evidence="7" id="KW-1185">Reference proteome</keyword>
<evidence type="ECO:0000256" key="4">
    <source>
        <dbReference type="ARBA" id="ARBA00023136"/>
    </source>
</evidence>
<proteinExistence type="predicted"/>
<keyword evidence="2 5" id="KW-0812">Transmembrane</keyword>
<dbReference type="PANTHER" id="PTHR43847">
    <property type="entry name" value="BLL3993 PROTEIN"/>
    <property type="match status" value="1"/>
</dbReference>
<organism evidence="6 7">
    <name type="scientific">Bacillus solimangrovi</name>
    <dbReference type="NCBI Taxonomy" id="1305675"/>
    <lineage>
        <taxon>Bacteria</taxon>
        <taxon>Bacillati</taxon>
        <taxon>Bacillota</taxon>
        <taxon>Bacilli</taxon>
        <taxon>Bacillales</taxon>
        <taxon>Bacillaceae</taxon>
        <taxon>Bacillus</taxon>
    </lineage>
</organism>
<dbReference type="GO" id="GO:0016020">
    <property type="term" value="C:membrane"/>
    <property type="evidence" value="ECO:0007669"/>
    <property type="project" value="UniProtKB-SubCell"/>
</dbReference>